<reference evidence="2 3" key="1">
    <citation type="submission" date="2014-06" db="EMBL/GenBank/DDBJ databases">
        <title>Whole Genome Sequences of Three Symbiotic Endozoicomonas Bacteria.</title>
        <authorList>
            <person name="Neave M.J."/>
            <person name="Apprill A."/>
            <person name="Voolstra C.R."/>
        </authorList>
    </citation>
    <scope>NUCLEOTIDE SEQUENCE [LARGE SCALE GENOMIC DNA]</scope>
    <source>
        <strain evidence="2 3">DSM 22380</strain>
    </source>
</reference>
<accession>A0A081KGL3</accession>
<feature type="region of interest" description="Disordered" evidence="1">
    <location>
        <begin position="71"/>
        <end position="114"/>
    </location>
</feature>
<protein>
    <submittedName>
        <fullName evidence="2">Uncharacterized protein</fullName>
    </submittedName>
</protein>
<evidence type="ECO:0000256" key="1">
    <source>
        <dbReference type="SAM" id="MobiDB-lite"/>
    </source>
</evidence>
<keyword evidence="3" id="KW-1185">Reference proteome</keyword>
<dbReference type="RefSeq" id="WP_020581822.1">
    <property type="nucleotide sequence ID" value="NZ_JOJP01000001.1"/>
</dbReference>
<evidence type="ECO:0000313" key="2">
    <source>
        <dbReference type="EMBL" id="KEI73289.1"/>
    </source>
</evidence>
<dbReference type="AlphaFoldDB" id="A0A081KGL3"/>
<feature type="compositionally biased region" description="Polar residues" evidence="1">
    <location>
        <begin position="99"/>
        <end position="114"/>
    </location>
</feature>
<organism evidence="2 3">
    <name type="scientific">Endozoicomonas elysicola</name>
    <dbReference type="NCBI Taxonomy" id="305900"/>
    <lineage>
        <taxon>Bacteria</taxon>
        <taxon>Pseudomonadati</taxon>
        <taxon>Pseudomonadota</taxon>
        <taxon>Gammaproteobacteria</taxon>
        <taxon>Oceanospirillales</taxon>
        <taxon>Endozoicomonadaceae</taxon>
        <taxon>Endozoicomonas</taxon>
    </lineage>
</organism>
<dbReference type="EMBL" id="JOJP01000001">
    <property type="protein sequence ID" value="KEI73289.1"/>
    <property type="molecule type" value="Genomic_DNA"/>
</dbReference>
<comment type="caution">
    <text evidence="2">The sequence shown here is derived from an EMBL/GenBank/DDBJ whole genome shotgun (WGS) entry which is preliminary data.</text>
</comment>
<name>A0A081KGL3_9GAMM</name>
<dbReference type="STRING" id="305900.GV64_23510"/>
<dbReference type="Proteomes" id="UP000027997">
    <property type="component" value="Unassembled WGS sequence"/>
</dbReference>
<feature type="compositionally biased region" description="Basic and acidic residues" evidence="1">
    <location>
        <begin position="72"/>
        <end position="83"/>
    </location>
</feature>
<evidence type="ECO:0000313" key="3">
    <source>
        <dbReference type="Proteomes" id="UP000027997"/>
    </source>
</evidence>
<sequence>MSEQINGLSSGIVFQKPNPADIIPKEDGQGRPIHPYSHEPMSPEEFKRYMHRLEMQAQSDENLRKALMGTDEAGRMRKERQVSDEVANVGSSGEVERAQSLSSAVKNNILTGGA</sequence>
<proteinExistence type="predicted"/>
<feature type="region of interest" description="Disordered" evidence="1">
    <location>
        <begin position="1"/>
        <end position="41"/>
    </location>
</feature>
<gene>
    <name evidence="2" type="ORF">GV64_23510</name>
</gene>